<protein>
    <recommendedName>
        <fullName evidence="2">DUF7721 domain-containing protein</fullName>
    </recommendedName>
</protein>
<accession>A0A9W8Z6D6</accession>
<sequence length="195" mass="20547">MSYEDRREQPGGGYGEEGRYEGERMQHRIPHDDSNEEDFHQRAAEHASRNAGGSGGADFFSGILGNFMGNKSQLASQDVNEEEAVAHHKKYFGGEDDGSEADAPSMGNAAAMQAMKMFTGGGSSSGSGSTQSEFIGLAMSEASKLFEQQSSAGKVSSGASKESAVQQAGEMALKMYMKSQAQSSGGLMGLAAKFM</sequence>
<organism evidence="3 4">
    <name type="scientific">Gnomoniopsis smithogilvyi</name>
    <dbReference type="NCBI Taxonomy" id="1191159"/>
    <lineage>
        <taxon>Eukaryota</taxon>
        <taxon>Fungi</taxon>
        <taxon>Dikarya</taxon>
        <taxon>Ascomycota</taxon>
        <taxon>Pezizomycotina</taxon>
        <taxon>Sordariomycetes</taxon>
        <taxon>Sordariomycetidae</taxon>
        <taxon>Diaporthales</taxon>
        <taxon>Gnomoniaceae</taxon>
        <taxon>Gnomoniopsis</taxon>
    </lineage>
</organism>
<dbReference type="PANTHER" id="PTHR39477">
    <property type="entry name" value="CHROMOSOME 8, WHOLE GENOME SHOTGUN SEQUENCE"/>
    <property type="match status" value="1"/>
</dbReference>
<name>A0A9W8Z6D6_9PEZI</name>
<dbReference type="InterPro" id="IPR056138">
    <property type="entry name" value="DUF7721"/>
</dbReference>
<dbReference type="EMBL" id="JAPEVB010000001">
    <property type="protein sequence ID" value="KAJ4397452.1"/>
    <property type="molecule type" value="Genomic_DNA"/>
</dbReference>
<feature type="domain" description="DUF7721" evidence="2">
    <location>
        <begin position="40"/>
        <end position="122"/>
    </location>
</feature>
<evidence type="ECO:0000313" key="3">
    <source>
        <dbReference type="EMBL" id="KAJ4397452.1"/>
    </source>
</evidence>
<evidence type="ECO:0000259" key="2">
    <source>
        <dbReference type="Pfam" id="PF24845"/>
    </source>
</evidence>
<feature type="compositionally biased region" description="Basic and acidic residues" evidence="1">
    <location>
        <begin position="16"/>
        <end position="48"/>
    </location>
</feature>
<dbReference type="PANTHER" id="PTHR39477:SF1">
    <property type="entry name" value="BETA-FLANKING PROTEIN"/>
    <property type="match status" value="1"/>
</dbReference>
<gene>
    <name evidence="3" type="ORF">N0V93_001680</name>
</gene>
<proteinExistence type="predicted"/>
<dbReference type="Pfam" id="PF24845">
    <property type="entry name" value="DUF7721"/>
    <property type="match status" value="1"/>
</dbReference>
<dbReference type="AlphaFoldDB" id="A0A9W8Z6D6"/>
<dbReference type="Proteomes" id="UP001140453">
    <property type="component" value="Unassembled WGS sequence"/>
</dbReference>
<comment type="caution">
    <text evidence="3">The sequence shown here is derived from an EMBL/GenBank/DDBJ whole genome shotgun (WGS) entry which is preliminary data.</text>
</comment>
<evidence type="ECO:0000313" key="4">
    <source>
        <dbReference type="Proteomes" id="UP001140453"/>
    </source>
</evidence>
<dbReference type="OrthoDB" id="2290255at2759"/>
<feature type="region of interest" description="Disordered" evidence="1">
    <location>
        <begin position="1"/>
        <end position="55"/>
    </location>
</feature>
<evidence type="ECO:0000256" key="1">
    <source>
        <dbReference type="SAM" id="MobiDB-lite"/>
    </source>
</evidence>
<keyword evidence="4" id="KW-1185">Reference proteome</keyword>
<reference evidence="3" key="1">
    <citation type="submission" date="2022-10" db="EMBL/GenBank/DDBJ databases">
        <title>Tapping the CABI collections for fungal endophytes: first genome assemblies for Collariella, Neodidymelliopsis, Ascochyta clinopodiicola, Didymella pomorum, Didymosphaeria variabile, Neocosmospora piperis and Neocucurbitaria cava.</title>
        <authorList>
            <person name="Hill R."/>
        </authorList>
    </citation>
    <scope>NUCLEOTIDE SEQUENCE</scope>
    <source>
        <strain evidence="3">IMI 355082</strain>
    </source>
</reference>